<sequence length="193" mass="21306">MKKIIMVMTLIISSFSLTGIANAASSYTVQTGDSLWKISNKFGVPLSAIRESNNQYNNLIYAGETLTIPSTITESEKELFARLVQAEAKGEPYAGKVAVATVVLNRVDSSKFPNTIKEVIYQRSNGYYAFSPVENGEINKPANSESRQAVDEALAFRGQGRGSLYFYNPDTAESEWILTREVTTTIGDHRFAK</sequence>
<accession>A0A9X4AMS0</accession>
<feature type="chain" id="PRO_5040842552" evidence="1">
    <location>
        <begin position="24"/>
        <end position="193"/>
    </location>
</feature>
<keyword evidence="3" id="KW-0378">Hydrolase</keyword>
<dbReference type="Gene3D" id="3.10.350.10">
    <property type="entry name" value="LysM domain"/>
    <property type="match status" value="1"/>
</dbReference>
<dbReference type="AlphaFoldDB" id="A0A9X4AMS0"/>
<dbReference type="Gene3D" id="1.10.10.2520">
    <property type="entry name" value="Cell wall hydrolase SleB, domain 1"/>
    <property type="match status" value="1"/>
</dbReference>
<evidence type="ECO:0000313" key="4">
    <source>
        <dbReference type="Proteomes" id="UP001145050"/>
    </source>
</evidence>
<dbReference type="SUPFAM" id="SSF54106">
    <property type="entry name" value="LysM domain"/>
    <property type="match status" value="1"/>
</dbReference>
<evidence type="ECO:0000313" key="3">
    <source>
        <dbReference type="EMBL" id="MDC3425636.1"/>
    </source>
</evidence>
<feature type="domain" description="LysM" evidence="2">
    <location>
        <begin position="25"/>
        <end position="68"/>
    </location>
</feature>
<protein>
    <submittedName>
        <fullName evidence="3">Cell wall hydrolase</fullName>
    </submittedName>
</protein>
<dbReference type="EMBL" id="JAMQKB010000018">
    <property type="protein sequence ID" value="MDC3425636.1"/>
    <property type="molecule type" value="Genomic_DNA"/>
</dbReference>
<dbReference type="CDD" id="cd00118">
    <property type="entry name" value="LysM"/>
    <property type="match status" value="1"/>
</dbReference>
<dbReference type="GO" id="GO:0016787">
    <property type="term" value="F:hydrolase activity"/>
    <property type="evidence" value="ECO:0007669"/>
    <property type="project" value="UniProtKB-KW"/>
</dbReference>
<name>A0A9X4AMS0_9BACI</name>
<comment type="caution">
    <text evidence="3">The sequence shown here is derived from an EMBL/GenBank/DDBJ whole genome shotgun (WGS) entry which is preliminary data.</text>
</comment>
<dbReference type="PROSITE" id="PS51782">
    <property type="entry name" value="LYSM"/>
    <property type="match status" value="1"/>
</dbReference>
<gene>
    <name evidence="3" type="ORF">NC797_14100</name>
</gene>
<dbReference type="RefSeq" id="WP_272437453.1">
    <property type="nucleotide sequence ID" value="NZ_JAMQKB010000018.1"/>
</dbReference>
<dbReference type="InterPro" id="IPR011105">
    <property type="entry name" value="Cell_wall_hydrolase_SleB"/>
</dbReference>
<proteinExistence type="predicted"/>
<dbReference type="Pfam" id="PF01476">
    <property type="entry name" value="LysM"/>
    <property type="match status" value="1"/>
</dbReference>
<dbReference type="InterPro" id="IPR036779">
    <property type="entry name" value="LysM_dom_sf"/>
</dbReference>
<keyword evidence="1" id="KW-0732">Signal</keyword>
<dbReference type="InterPro" id="IPR042047">
    <property type="entry name" value="SleB_dom1"/>
</dbReference>
<dbReference type="Proteomes" id="UP001145050">
    <property type="component" value="Unassembled WGS sequence"/>
</dbReference>
<evidence type="ECO:0000259" key="2">
    <source>
        <dbReference type="PROSITE" id="PS51782"/>
    </source>
</evidence>
<dbReference type="SMART" id="SM00257">
    <property type="entry name" value="LysM"/>
    <property type="match status" value="1"/>
</dbReference>
<evidence type="ECO:0000256" key="1">
    <source>
        <dbReference type="SAM" id="SignalP"/>
    </source>
</evidence>
<keyword evidence="4" id="KW-1185">Reference proteome</keyword>
<organism evidence="3 4">
    <name type="scientific">Terrihalobacillus insolitus</name>
    <dbReference type="NCBI Taxonomy" id="2950438"/>
    <lineage>
        <taxon>Bacteria</taxon>
        <taxon>Bacillati</taxon>
        <taxon>Bacillota</taxon>
        <taxon>Bacilli</taxon>
        <taxon>Bacillales</taxon>
        <taxon>Bacillaceae</taxon>
        <taxon>Terrihalobacillus</taxon>
    </lineage>
</organism>
<dbReference type="InterPro" id="IPR018392">
    <property type="entry name" value="LysM"/>
</dbReference>
<reference evidence="3" key="1">
    <citation type="submission" date="2022-06" db="EMBL/GenBank/DDBJ databases">
        <title>Aquibacillus sp. a new bacterium isolated from soil saline samples.</title>
        <authorList>
            <person name="Galisteo C."/>
            <person name="De La Haba R."/>
            <person name="Sanchez-Porro C."/>
            <person name="Ventosa A."/>
        </authorList>
    </citation>
    <scope>NUCLEOTIDE SEQUENCE</scope>
    <source>
        <strain evidence="3">3ASR75-11</strain>
    </source>
</reference>
<dbReference type="Gene3D" id="6.20.240.60">
    <property type="match status" value="1"/>
</dbReference>
<dbReference type="Pfam" id="PF07486">
    <property type="entry name" value="Hydrolase_2"/>
    <property type="match status" value="1"/>
</dbReference>
<feature type="signal peptide" evidence="1">
    <location>
        <begin position="1"/>
        <end position="23"/>
    </location>
</feature>